<feature type="compositionally biased region" description="Low complexity" evidence="1">
    <location>
        <begin position="112"/>
        <end position="152"/>
    </location>
</feature>
<dbReference type="WBParaSite" id="SMUV_0001020301-mRNA-1">
    <property type="protein sequence ID" value="SMUV_0001020301-mRNA-1"/>
    <property type="gene ID" value="SMUV_0001020301"/>
</dbReference>
<evidence type="ECO:0000313" key="2">
    <source>
        <dbReference type="Proteomes" id="UP000046393"/>
    </source>
</evidence>
<evidence type="ECO:0000313" key="3">
    <source>
        <dbReference type="WBParaSite" id="SMUV_0001020301-mRNA-1"/>
    </source>
</evidence>
<reference evidence="3" key="1">
    <citation type="submission" date="2017-02" db="UniProtKB">
        <authorList>
            <consortium name="WormBaseParasite"/>
        </authorList>
    </citation>
    <scope>IDENTIFICATION</scope>
</reference>
<keyword evidence="2" id="KW-1185">Reference proteome</keyword>
<sequence length="433" mass="48620">MLAVSESIQQDNSTALNLISAYQSDNKKLDEMPNSANSQFDSKETSPESLPKSENSAPQESEIIEADASSSDCDAEKATQTCASESTVEDGKLVTSPKNDKEEAMECEEAPDTAANSADQSSSAQQTDLLDLRNSNSSSSSTQATSSHFQQSPCPATATKQSNPRKRPATKYPSSSQKNAEEERWYKCISAPKDLITEIVAGLRIIPALTTNDYFIFECEEKKTYNCPYRVRIRSDATFVYCEHNGCHEHDTDSLETSRFLFLHDTDTESLETTSQPKKWFTCFDGPLTLKTPLTASLCVATRNKCQDGYELYDCLYQKKFKCDYKVRVKQIGDYFICDELGSHQHGVEKELGSTTGLPSAFKDVVDVAFYQNWSYSIRQQKLAEAAIKLGLIWDRKLTRQIDNRLSYLRRTTNIRRAVELGKHKDTQDGEKE</sequence>
<accession>A0A0N5AZ00</accession>
<name>A0A0N5AZ00_9BILA</name>
<proteinExistence type="predicted"/>
<evidence type="ECO:0000256" key="1">
    <source>
        <dbReference type="SAM" id="MobiDB-lite"/>
    </source>
</evidence>
<feature type="region of interest" description="Disordered" evidence="1">
    <location>
        <begin position="27"/>
        <end position="178"/>
    </location>
</feature>
<protein>
    <submittedName>
        <fullName evidence="3">FLYWCH-type domain-containing protein</fullName>
    </submittedName>
</protein>
<dbReference type="AlphaFoldDB" id="A0A0N5AZ00"/>
<dbReference type="Proteomes" id="UP000046393">
    <property type="component" value="Unplaced"/>
</dbReference>
<organism evidence="2 3">
    <name type="scientific">Syphacia muris</name>
    <dbReference type="NCBI Taxonomy" id="451379"/>
    <lineage>
        <taxon>Eukaryota</taxon>
        <taxon>Metazoa</taxon>
        <taxon>Ecdysozoa</taxon>
        <taxon>Nematoda</taxon>
        <taxon>Chromadorea</taxon>
        <taxon>Rhabditida</taxon>
        <taxon>Spirurina</taxon>
        <taxon>Oxyuridomorpha</taxon>
        <taxon>Oxyuroidea</taxon>
        <taxon>Oxyuridae</taxon>
        <taxon>Syphacia</taxon>
    </lineage>
</organism>